<dbReference type="GO" id="GO:0035091">
    <property type="term" value="F:phosphatidylinositol binding"/>
    <property type="evidence" value="ECO:0007669"/>
    <property type="project" value="InterPro"/>
</dbReference>
<gene>
    <name evidence="9" type="primary">SNX41</name>
    <name evidence="9" type="ORF">ATY40_BA7503354</name>
</gene>
<keyword evidence="3" id="KW-0813">Transport</keyword>
<reference evidence="9 10" key="1">
    <citation type="submission" date="2016-02" db="EMBL/GenBank/DDBJ databases">
        <title>Comparative genomic and transcriptomic foundation for Pichia pastoris.</title>
        <authorList>
            <person name="Love K.R."/>
            <person name="Shah K.A."/>
            <person name="Whittaker C.A."/>
            <person name="Wu J."/>
            <person name="Bartlett M.C."/>
            <person name="Ma D."/>
            <person name="Leeson R.L."/>
            <person name="Priest M."/>
            <person name="Young S.K."/>
            <person name="Love J.C."/>
        </authorList>
    </citation>
    <scope>NUCLEOTIDE SEQUENCE [LARGE SCALE GENOMIC DNA]</scope>
    <source>
        <strain evidence="9 10">ATCC 28485</strain>
    </source>
</reference>
<dbReference type="InterPro" id="IPR036871">
    <property type="entry name" value="PX_dom_sf"/>
</dbReference>
<comment type="subcellular location">
    <subcellularLocation>
        <location evidence="1">Endosome membrane</location>
        <topology evidence="1">Peripheral membrane protein</topology>
    </subcellularLocation>
</comment>
<dbReference type="OrthoDB" id="289314at2759"/>
<evidence type="ECO:0000256" key="6">
    <source>
        <dbReference type="ARBA" id="ARBA00023121"/>
    </source>
</evidence>
<dbReference type="PROSITE" id="PS50195">
    <property type="entry name" value="PX"/>
    <property type="match status" value="1"/>
</dbReference>
<keyword evidence="6" id="KW-0446">Lipid-binding</keyword>
<organism evidence="9 10">
    <name type="scientific">Komagataella pastoris</name>
    <name type="common">Yeast</name>
    <name type="synonym">Pichia pastoris</name>
    <dbReference type="NCBI Taxonomy" id="4922"/>
    <lineage>
        <taxon>Eukaryota</taxon>
        <taxon>Fungi</taxon>
        <taxon>Dikarya</taxon>
        <taxon>Ascomycota</taxon>
        <taxon>Saccharomycotina</taxon>
        <taxon>Pichiomycetes</taxon>
        <taxon>Pichiales</taxon>
        <taxon>Pichiaceae</taxon>
        <taxon>Komagataella</taxon>
    </lineage>
</organism>
<accession>A0A1B2JFT3</accession>
<evidence type="ECO:0000313" key="10">
    <source>
        <dbReference type="Proteomes" id="UP000094565"/>
    </source>
</evidence>
<comment type="similarity">
    <text evidence="2">Belongs to the sorting nexin family.</text>
</comment>
<protein>
    <submittedName>
        <fullName evidence="9">BA75_03354T0</fullName>
    </submittedName>
</protein>
<dbReference type="SMART" id="SM00312">
    <property type="entry name" value="PX"/>
    <property type="match status" value="1"/>
</dbReference>
<evidence type="ECO:0000256" key="3">
    <source>
        <dbReference type="ARBA" id="ARBA00022448"/>
    </source>
</evidence>
<dbReference type="PANTHER" id="PTHR46979">
    <property type="entry name" value="SORTING NEXIN-41"/>
    <property type="match status" value="1"/>
</dbReference>
<dbReference type="Proteomes" id="UP000094565">
    <property type="component" value="Chromosome 3"/>
</dbReference>
<dbReference type="AlphaFoldDB" id="A0A1B2JFT3"/>
<dbReference type="GO" id="GO:0015031">
    <property type="term" value="P:protein transport"/>
    <property type="evidence" value="ECO:0007669"/>
    <property type="project" value="UniProtKB-KW"/>
</dbReference>
<dbReference type="InterPro" id="IPR044106">
    <property type="entry name" value="PX_Snx41/Atg20"/>
</dbReference>
<keyword evidence="4" id="KW-0967">Endosome</keyword>
<evidence type="ECO:0000256" key="5">
    <source>
        <dbReference type="ARBA" id="ARBA00022927"/>
    </source>
</evidence>
<dbReference type="SUPFAM" id="SSF64268">
    <property type="entry name" value="PX domain"/>
    <property type="match status" value="1"/>
</dbReference>
<evidence type="ECO:0000256" key="2">
    <source>
        <dbReference type="ARBA" id="ARBA00010883"/>
    </source>
</evidence>
<evidence type="ECO:0000313" key="9">
    <source>
        <dbReference type="EMBL" id="ANZ76705.1"/>
    </source>
</evidence>
<dbReference type="GO" id="GO:0010008">
    <property type="term" value="C:endosome membrane"/>
    <property type="evidence" value="ECO:0007669"/>
    <property type="project" value="UniProtKB-SubCell"/>
</dbReference>
<dbReference type="InterPro" id="IPR051079">
    <property type="entry name" value="Sorting_Nexin_Autophagy"/>
</dbReference>
<keyword evidence="5" id="KW-0653">Protein transport</keyword>
<feature type="domain" description="PX" evidence="8">
    <location>
        <begin position="1"/>
        <end position="121"/>
    </location>
</feature>
<proteinExistence type="inferred from homology"/>
<dbReference type="PANTHER" id="PTHR46979:SF2">
    <property type="entry name" value="SORTING NEXIN-41"/>
    <property type="match status" value="1"/>
</dbReference>
<dbReference type="Pfam" id="PF00787">
    <property type="entry name" value="PX"/>
    <property type="match status" value="1"/>
</dbReference>
<dbReference type="Gene3D" id="3.30.1520.10">
    <property type="entry name" value="Phox-like domain"/>
    <property type="match status" value="1"/>
</dbReference>
<dbReference type="EMBL" id="CP014586">
    <property type="protein sequence ID" value="ANZ76705.1"/>
    <property type="molecule type" value="Genomic_DNA"/>
</dbReference>
<dbReference type="GO" id="GO:0005829">
    <property type="term" value="C:cytosol"/>
    <property type="evidence" value="ECO:0007669"/>
    <property type="project" value="GOC"/>
</dbReference>
<keyword evidence="7" id="KW-0472">Membrane</keyword>
<evidence type="ECO:0000256" key="7">
    <source>
        <dbReference type="ARBA" id="ARBA00023136"/>
    </source>
</evidence>
<sequence>MDQDDTIFIITTETFRDIKRQSTVYYTIRSKYGIVKRRYTDFYSLRKCLCKMYPTKPVPPIPEKHSFKKLISKPLSYKNDPATINLRTRLLGSFLNNLTQEVEFRESIMVIRFLDPDERSWAEALKTPPFTSLPQSIFLSSPRSPLQPNPYHSYFPIPPLSLVKSFDSPLNQEFRPSELFFRRILKYLSHLHKLNKHFENDLHRYNKQLVGLGGSLNIFSLIDTTISKSNGTTLDENNSIEGVGQSVDSSFINLERFILHFVANFKEPIMELRSFCMVIINLLQYRKLKELQLCYLKRIIVKKQIRTQRLLDIERLSQKLEVALQQGASQSPTIANAIRNLEAQPSVYQSVYFDTKSYADDEDSCAEGVNNHVASDIVDDDDNYSMSESNSINLNSSALFHEYKDQRVWNMFSKVTKNIQAMTPLERSLEIQANCRDLQKLVHCFQLLNDDVTFVSIEIEKSTLRERQYVKDRFLELLENFKMILCIYSRSNQIAWENGI</sequence>
<keyword evidence="10" id="KW-1185">Reference proteome</keyword>
<dbReference type="GO" id="GO:0042147">
    <property type="term" value="P:retrograde transport, endosome to Golgi"/>
    <property type="evidence" value="ECO:0007669"/>
    <property type="project" value="InterPro"/>
</dbReference>
<dbReference type="InterPro" id="IPR001683">
    <property type="entry name" value="PX_dom"/>
</dbReference>
<evidence type="ECO:0000256" key="4">
    <source>
        <dbReference type="ARBA" id="ARBA00022753"/>
    </source>
</evidence>
<dbReference type="CDD" id="cd06867">
    <property type="entry name" value="PX_SNX41_42"/>
    <property type="match status" value="1"/>
</dbReference>
<name>A0A1B2JFT3_PICPA</name>
<evidence type="ECO:0000259" key="8">
    <source>
        <dbReference type="PROSITE" id="PS50195"/>
    </source>
</evidence>
<evidence type="ECO:0000256" key="1">
    <source>
        <dbReference type="ARBA" id="ARBA00004481"/>
    </source>
</evidence>